<accession>A0ABC8K3E1</accession>
<dbReference type="EMBL" id="CAKOAT010175267">
    <property type="protein sequence ID" value="CAH8352553.1"/>
    <property type="molecule type" value="Genomic_DNA"/>
</dbReference>
<sequence length="51" mass="5881">MNSINKYNQEDGIDDPWGYGGWEYVAQTREPAKDLTNKNLSRGLVFNIAYQ</sequence>
<name>A0ABC8K3E1_ERUVS</name>
<protein>
    <submittedName>
        <fullName evidence="1">Uncharacterized protein</fullName>
    </submittedName>
</protein>
<reference evidence="1 2" key="1">
    <citation type="submission" date="2022-03" db="EMBL/GenBank/DDBJ databases">
        <authorList>
            <person name="Macdonald S."/>
            <person name="Ahmed S."/>
            <person name="Newling K."/>
        </authorList>
    </citation>
    <scope>NUCLEOTIDE SEQUENCE [LARGE SCALE GENOMIC DNA]</scope>
</reference>
<organism evidence="1 2">
    <name type="scientific">Eruca vesicaria subsp. sativa</name>
    <name type="common">Garden rocket</name>
    <name type="synonym">Eruca sativa</name>
    <dbReference type="NCBI Taxonomy" id="29727"/>
    <lineage>
        <taxon>Eukaryota</taxon>
        <taxon>Viridiplantae</taxon>
        <taxon>Streptophyta</taxon>
        <taxon>Embryophyta</taxon>
        <taxon>Tracheophyta</taxon>
        <taxon>Spermatophyta</taxon>
        <taxon>Magnoliopsida</taxon>
        <taxon>eudicotyledons</taxon>
        <taxon>Gunneridae</taxon>
        <taxon>Pentapetalae</taxon>
        <taxon>rosids</taxon>
        <taxon>malvids</taxon>
        <taxon>Brassicales</taxon>
        <taxon>Brassicaceae</taxon>
        <taxon>Brassiceae</taxon>
        <taxon>Eruca</taxon>
    </lineage>
</organism>
<evidence type="ECO:0000313" key="1">
    <source>
        <dbReference type="EMBL" id="CAH8352553.1"/>
    </source>
</evidence>
<gene>
    <name evidence="1" type="ORF">ERUC_LOCUS18673</name>
</gene>
<dbReference type="Proteomes" id="UP001642260">
    <property type="component" value="Unassembled WGS sequence"/>
</dbReference>
<keyword evidence="2" id="KW-1185">Reference proteome</keyword>
<comment type="caution">
    <text evidence="1">The sequence shown here is derived from an EMBL/GenBank/DDBJ whole genome shotgun (WGS) entry which is preliminary data.</text>
</comment>
<evidence type="ECO:0000313" key="2">
    <source>
        <dbReference type="Proteomes" id="UP001642260"/>
    </source>
</evidence>
<proteinExistence type="predicted"/>
<dbReference type="AlphaFoldDB" id="A0ABC8K3E1"/>